<protein>
    <submittedName>
        <fullName evidence="1">Uncharacterized protein</fullName>
    </submittedName>
</protein>
<keyword evidence="2" id="KW-1185">Reference proteome</keyword>
<evidence type="ECO:0000313" key="2">
    <source>
        <dbReference type="Proteomes" id="UP001320831"/>
    </source>
</evidence>
<dbReference type="EMBL" id="JAOCZP010000011">
    <property type="protein sequence ID" value="MCT7378178.1"/>
    <property type="molecule type" value="Genomic_DNA"/>
</dbReference>
<gene>
    <name evidence="1" type="ORF">N5A92_24495</name>
</gene>
<organism evidence="1 2">
    <name type="scientific">Chelativorans salis</name>
    <dbReference type="NCBI Taxonomy" id="2978478"/>
    <lineage>
        <taxon>Bacteria</taxon>
        <taxon>Pseudomonadati</taxon>
        <taxon>Pseudomonadota</taxon>
        <taxon>Alphaproteobacteria</taxon>
        <taxon>Hyphomicrobiales</taxon>
        <taxon>Phyllobacteriaceae</taxon>
        <taxon>Chelativorans</taxon>
    </lineage>
</organism>
<reference evidence="1 2" key="1">
    <citation type="submission" date="2022-09" db="EMBL/GenBank/DDBJ databases">
        <title>Chelativorans salina sp. nov., a novel slightly halophilic bacterium isolated from a saline lake sediment enrichment.</title>
        <authorList>
            <person name="Gao L."/>
            <person name="Fang B.-Z."/>
            <person name="Li W.-J."/>
        </authorList>
    </citation>
    <scope>NUCLEOTIDE SEQUENCE [LARGE SCALE GENOMIC DNA]</scope>
    <source>
        <strain evidence="1 2">EGI FJ00035</strain>
    </source>
</reference>
<name>A0ABT2LX58_9HYPH</name>
<dbReference type="Proteomes" id="UP001320831">
    <property type="component" value="Unassembled WGS sequence"/>
</dbReference>
<comment type="caution">
    <text evidence="1">The sequence shown here is derived from an EMBL/GenBank/DDBJ whole genome shotgun (WGS) entry which is preliminary data.</text>
</comment>
<evidence type="ECO:0000313" key="1">
    <source>
        <dbReference type="EMBL" id="MCT7378178.1"/>
    </source>
</evidence>
<dbReference type="RefSeq" id="WP_260907009.1">
    <property type="nucleotide sequence ID" value="NZ_JAOCZP010000011.1"/>
</dbReference>
<sequence length="93" mass="10443">MPRLTSEEDAAIYAELKPQLAEIRKVVKRVNGELTTLSDIGQVAAVVDITLDFILRYMPDEKKALALSEHLRSQVDIGIKKVYSQHQPPDAKQ</sequence>
<accession>A0ABT2LX58</accession>
<proteinExistence type="predicted"/>